<name>A0ABV1J9W2_9ACTN</name>
<gene>
    <name evidence="4" type="ORF">AAA083_02595</name>
</gene>
<keyword evidence="2" id="KW-0812">Transmembrane</keyword>
<evidence type="ECO:0000256" key="3">
    <source>
        <dbReference type="SAM" id="SignalP"/>
    </source>
</evidence>
<dbReference type="EMBL" id="JBBNOP010000002">
    <property type="protein sequence ID" value="MEQ3361861.1"/>
    <property type="molecule type" value="Genomic_DNA"/>
</dbReference>
<feature type="chain" id="PRO_5046946904" evidence="3">
    <location>
        <begin position="32"/>
        <end position="1227"/>
    </location>
</feature>
<dbReference type="RefSeq" id="WP_146007817.1">
    <property type="nucleotide sequence ID" value="NZ_JBBNOP010000002.1"/>
</dbReference>
<keyword evidence="2" id="KW-0472">Membrane</keyword>
<sequence length="1227" mass="125354">MKRNDALKRTMSIVLSMALAMSFGLPTVAWASGGGALSAADSAAPQLDDGSGEGRLLDGGETASSKNPTEEPKALAADDVLGETDDSDVSAAPLSAGVAEVSGQMYPTLKDAFAAVPFDGTETVVRMLDDVEMISDDIVTVREGQNVVLNMAGHRIAAASDGFKGRPIVNRGTLVVQGDGTIDVSGARENGWGSIENYGTLTVVDGTFRGTLESNSVNIWNRAGGNATFKGGRYDTNATALRTAEGSTTAIEGGYWESPWYSVVENGGTMTISGGDFKNTSCSACDSHWGYTVRSGLEADGAYLAFESGTVTGVQGGLAIVGGSADIYGGTFSTVDCVNDSTHTATFYALYVAGDSYETSATVYGGEFSSSQREAVHVGNNNAGGDGGNRQEATIVVKGGSFMGGGSGKTAIVTDNVLGGAAISGGTFSAKPADDMFAQGYEPVQGGDGSWGVVVPDPVASIGGVDYPSVQAAIDDAGEGETVALLANTAENIAVSVEKSIALDLSGFTLSVDKPISVTGELVVEDSKAVADPAVSDDFESVTYAAGKIVNTRDARGSEAVVVEVKDGGVFTQKSGTIESMKNYTVAVYGSTVPGASPVESKAFIEGGYQIAPEGGPGVFGNGAYLKVSGGVIVGTDNAAVAGNGTNTDAIAYGGTTIDITGGTLIGHIVSDGYIACGIYHPQSGVLNISGGTIYADGGVGILMRGGVLDMTGGTVIATGSTQGKVGDSTVIQDCYGIQIDGSSKYYDSSNSVVHIQGGSVSAAEGVPALNVTAEEGGSAENKMVVSGGEFSSEIPADYCAEGFEPVRNADGSYGVVEIETTAVSAYSLIAYEGGMGENALPDPEWAFDVDSITVDDEPLSDSDALPFEWEWVDGSGAPVDGVADEGVYELRAWKSADTADATLKVDGTVLEFADDGTVVAAGSDTGEAATVEVRAVANADAAVALDPSVLRPVYNSESPLAPSASSKAAINALSVSDGGYCDLGTIEGGCDGATDPHAHVAKGTRFLTSGNPALPIGEGSKIGLLWDDLLPEVLGSQDRVEVLNEKGLAAVSKTIDASRETSHEFKYVDLVDMANGNAWVGADGEDVTVFWPYPEGVSKEDEIAVAYFEGLTRDYTLDMESADLDAEIVQAKAHSLKVVKTDAGVLFDVPSQQFGPFELVWQAAGDGGNAVATESNDEGDGQSTVYALAKTGDTALPIHVIGLAAVAGLVMAGAAALRRMKERKLL</sequence>
<proteinExistence type="predicted"/>
<accession>A0ABV1J9W2</accession>
<keyword evidence="3" id="KW-0732">Signal</keyword>
<protein>
    <submittedName>
        <fullName evidence="4">Uncharacterized protein</fullName>
    </submittedName>
</protein>
<evidence type="ECO:0000256" key="2">
    <source>
        <dbReference type="SAM" id="Phobius"/>
    </source>
</evidence>
<feature type="transmembrane region" description="Helical" evidence="2">
    <location>
        <begin position="1197"/>
        <end position="1218"/>
    </location>
</feature>
<reference evidence="4 5" key="1">
    <citation type="submission" date="2024-04" db="EMBL/GenBank/DDBJ databases">
        <title>Human intestinal bacterial collection.</title>
        <authorList>
            <person name="Pauvert C."/>
            <person name="Hitch T.C.A."/>
            <person name="Clavel T."/>
        </authorList>
    </citation>
    <scope>NUCLEOTIDE SEQUENCE [LARGE SCALE GENOMIC DNA]</scope>
    <source>
        <strain evidence="4 5">CLA-KB-H42</strain>
    </source>
</reference>
<keyword evidence="5" id="KW-1185">Reference proteome</keyword>
<evidence type="ECO:0000313" key="4">
    <source>
        <dbReference type="EMBL" id="MEQ3361861.1"/>
    </source>
</evidence>
<feature type="region of interest" description="Disordered" evidence="1">
    <location>
        <begin position="39"/>
        <end position="73"/>
    </location>
</feature>
<dbReference type="Proteomes" id="UP001487305">
    <property type="component" value="Unassembled WGS sequence"/>
</dbReference>
<evidence type="ECO:0000256" key="1">
    <source>
        <dbReference type="SAM" id="MobiDB-lite"/>
    </source>
</evidence>
<feature type="signal peptide" evidence="3">
    <location>
        <begin position="1"/>
        <end position="31"/>
    </location>
</feature>
<evidence type="ECO:0000313" key="5">
    <source>
        <dbReference type="Proteomes" id="UP001487305"/>
    </source>
</evidence>
<comment type="caution">
    <text evidence="4">The sequence shown here is derived from an EMBL/GenBank/DDBJ whole genome shotgun (WGS) entry which is preliminary data.</text>
</comment>
<keyword evidence="2" id="KW-1133">Transmembrane helix</keyword>
<organism evidence="4 5">
    <name type="scientific">Raoultibacter massiliensis</name>
    <dbReference type="NCBI Taxonomy" id="1852371"/>
    <lineage>
        <taxon>Bacteria</taxon>
        <taxon>Bacillati</taxon>
        <taxon>Actinomycetota</taxon>
        <taxon>Coriobacteriia</taxon>
        <taxon>Eggerthellales</taxon>
        <taxon>Eggerthellaceae</taxon>
        <taxon>Raoultibacter</taxon>
    </lineage>
</organism>